<dbReference type="InterPro" id="IPR022742">
    <property type="entry name" value="Hydrolase_4"/>
</dbReference>
<sequence>MSKSKSSKWLQSAAAVTLAASLALPTASVSAAEPAKTSGLPIREAAAKLGAEVHWNQSKGTITLKKGDHVLVLNLGATNAVLDGKTVSLSEPVRITEGRAIVDPALISKWLTDVVKPDTADLFLKEIQSGNGDKAAKYVSESSAFALPAPMLGKLWKNNAALFGKTEQQPAKQESVNSVYRNVTYTFNTDKIPFTLTVRLNSAGKVDDLYLAVATASTYQKPAYDNAAAYTEREVTIGSGAFALPGTLTLPAGKGPFPAVVLVHGSGTNDRDESIGGAKPFRDLAVGLAAQGIAVLRYDKVTYEHSFKVASDDKFTLKRETVDDALTAVELLKKTEGIEATQIFVAGHSQGGFAMPLIIANDQNKSIAGTILLSGPSGKFADVLAEQQKEIVNRVKKLGMDATPYEQQAAQYIAIANIINDPKYTVDNMPNNFPLPPAYWWFEQKNYVPSELVKKQSGPMLVLQGENDWQVLMSQFEGWKAALKDRKDVEFKSYPKVNHLLAEYDGVSIGAEYAQPSNVSKTIVDDIASWVKKTAKK</sequence>
<feature type="chain" id="PRO_5047108619" evidence="1">
    <location>
        <begin position="32"/>
        <end position="537"/>
    </location>
</feature>
<feature type="domain" description="Serine aminopeptidase S33" evidence="3">
    <location>
        <begin position="278"/>
        <end position="501"/>
    </location>
</feature>
<accession>A0ABW3RYQ1</accession>
<keyword evidence="5" id="KW-1185">Reference proteome</keyword>
<dbReference type="Gene3D" id="3.40.50.1820">
    <property type="entry name" value="alpha/beta hydrolase"/>
    <property type="match status" value="1"/>
</dbReference>
<dbReference type="SUPFAM" id="SSF53474">
    <property type="entry name" value="alpha/beta-Hydrolases"/>
    <property type="match status" value="1"/>
</dbReference>
<gene>
    <name evidence="4" type="ORF">ACFQ3W_14350</name>
</gene>
<dbReference type="EMBL" id="JBHTLM010000009">
    <property type="protein sequence ID" value="MFD1177473.1"/>
    <property type="molecule type" value="Genomic_DNA"/>
</dbReference>
<evidence type="ECO:0000256" key="1">
    <source>
        <dbReference type="SAM" id="SignalP"/>
    </source>
</evidence>
<evidence type="ECO:0000313" key="4">
    <source>
        <dbReference type="EMBL" id="MFD1177473.1"/>
    </source>
</evidence>
<keyword evidence="1" id="KW-0732">Signal</keyword>
<protein>
    <submittedName>
        <fullName evidence="4">Stalk domain-containing protein</fullName>
    </submittedName>
</protein>
<dbReference type="InterPro" id="IPR053145">
    <property type="entry name" value="AB_hydrolase_Est10"/>
</dbReference>
<dbReference type="RefSeq" id="WP_379319914.1">
    <property type="nucleotide sequence ID" value="NZ_JBHTLM010000009.1"/>
</dbReference>
<feature type="signal peptide" evidence="1">
    <location>
        <begin position="1"/>
        <end position="31"/>
    </location>
</feature>
<comment type="caution">
    <text evidence="4">The sequence shown here is derived from an EMBL/GenBank/DDBJ whole genome shotgun (WGS) entry which is preliminary data.</text>
</comment>
<name>A0ABW3RYQ1_9BACL</name>
<dbReference type="Proteomes" id="UP001597262">
    <property type="component" value="Unassembled WGS sequence"/>
</dbReference>
<feature type="domain" description="Copper amine oxidase-like N-terminal" evidence="2">
    <location>
        <begin position="40"/>
        <end position="118"/>
    </location>
</feature>
<dbReference type="PANTHER" id="PTHR43265:SF1">
    <property type="entry name" value="ESTERASE ESTD"/>
    <property type="match status" value="1"/>
</dbReference>
<evidence type="ECO:0000259" key="3">
    <source>
        <dbReference type="Pfam" id="PF12146"/>
    </source>
</evidence>
<dbReference type="SUPFAM" id="SSF55383">
    <property type="entry name" value="Copper amine oxidase, domain N"/>
    <property type="match status" value="1"/>
</dbReference>
<dbReference type="InterPro" id="IPR012854">
    <property type="entry name" value="Cu_amine_oxidase-like_N"/>
</dbReference>
<dbReference type="InterPro" id="IPR029058">
    <property type="entry name" value="AB_hydrolase_fold"/>
</dbReference>
<dbReference type="Pfam" id="PF12146">
    <property type="entry name" value="Hydrolase_4"/>
    <property type="match status" value="1"/>
</dbReference>
<dbReference type="InterPro" id="IPR036582">
    <property type="entry name" value="Mao_N_sf"/>
</dbReference>
<organism evidence="4 5">
    <name type="scientific">Paenibacillus puldeungensis</name>
    <dbReference type="NCBI Taxonomy" id="696536"/>
    <lineage>
        <taxon>Bacteria</taxon>
        <taxon>Bacillati</taxon>
        <taxon>Bacillota</taxon>
        <taxon>Bacilli</taxon>
        <taxon>Bacillales</taxon>
        <taxon>Paenibacillaceae</taxon>
        <taxon>Paenibacillus</taxon>
    </lineage>
</organism>
<dbReference type="PANTHER" id="PTHR43265">
    <property type="entry name" value="ESTERASE ESTD"/>
    <property type="match status" value="1"/>
</dbReference>
<evidence type="ECO:0000259" key="2">
    <source>
        <dbReference type="Pfam" id="PF07833"/>
    </source>
</evidence>
<proteinExistence type="predicted"/>
<dbReference type="Pfam" id="PF07833">
    <property type="entry name" value="Cu_amine_oxidN1"/>
    <property type="match status" value="1"/>
</dbReference>
<evidence type="ECO:0000313" key="5">
    <source>
        <dbReference type="Proteomes" id="UP001597262"/>
    </source>
</evidence>
<dbReference type="Gene3D" id="3.30.457.10">
    <property type="entry name" value="Copper amine oxidase-like, N-terminal domain"/>
    <property type="match status" value="1"/>
</dbReference>
<reference evidence="5" key="1">
    <citation type="journal article" date="2019" name="Int. J. Syst. Evol. Microbiol.">
        <title>The Global Catalogue of Microorganisms (GCM) 10K type strain sequencing project: providing services to taxonomists for standard genome sequencing and annotation.</title>
        <authorList>
            <consortium name="The Broad Institute Genomics Platform"/>
            <consortium name="The Broad Institute Genome Sequencing Center for Infectious Disease"/>
            <person name="Wu L."/>
            <person name="Ma J."/>
        </authorList>
    </citation>
    <scope>NUCLEOTIDE SEQUENCE [LARGE SCALE GENOMIC DNA]</scope>
    <source>
        <strain evidence="5">CCUG 59189</strain>
    </source>
</reference>